<dbReference type="InterPro" id="IPR005467">
    <property type="entry name" value="His_kinase_dom"/>
</dbReference>
<keyword evidence="3" id="KW-0597">Phosphoprotein</keyword>
<dbReference type="GO" id="GO:0000156">
    <property type="term" value="F:phosphorelay response regulator activity"/>
    <property type="evidence" value="ECO:0007669"/>
    <property type="project" value="TreeGrafter"/>
</dbReference>
<feature type="transmembrane region" description="Helical" evidence="10">
    <location>
        <begin position="187"/>
        <end position="208"/>
    </location>
</feature>
<dbReference type="AlphaFoldDB" id="A0A1G2JPK8"/>
<protein>
    <recommendedName>
        <fullName evidence="2">histidine kinase</fullName>
        <ecNumber evidence="2">2.7.13.3</ecNumber>
    </recommendedName>
</protein>
<keyword evidence="9" id="KW-0175">Coiled coil</keyword>
<feature type="coiled-coil region" evidence="9">
    <location>
        <begin position="433"/>
        <end position="471"/>
    </location>
</feature>
<dbReference type="Pfam" id="PF02518">
    <property type="entry name" value="HATPase_c"/>
    <property type="match status" value="1"/>
</dbReference>
<feature type="transmembrane region" description="Helical" evidence="10">
    <location>
        <begin position="91"/>
        <end position="111"/>
    </location>
</feature>
<dbReference type="GO" id="GO:0007234">
    <property type="term" value="P:osmosensory signaling via phosphorelay pathway"/>
    <property type="evidence" value="ECO:0007669"/>
    <property type="project" value="TreeGrafter"/>
</dbReference>
<dbReference type="InterPro" id="IPR029016">
    <property type="entry name" value="GAF-like_dom_sf"/>
</dbReference>
<dbReference type="InterPro" id="IPR003661">
    <property type="entry name" value="HisK_dim/P_dom"/>
</dbReference>
<dbReference type="InterPro" id="IPR036890">
    <property type="entry name" value="HATPase_C_sf"/>
</dbReference>
<dbReference type="SUPFAM" id="SSF55874">
    <property type="entry name" value="ATPase domain of HSP90 chaperone/DNA topoisomerase II/histidine kinase"/>
    <property type="match status" value="1"/>
</dbReference>
<evidence type="ECO:0000313" key="13">
    <source>
        <dbReference type="Proteomes" id="UP000178935"/>
    </source>
</evidence>
<evidence type="ECO:0000256" key="4">
    <source>
        <dbReference type="ARBA" id="ARBA00022679"/>
    </source>
</evidence>
<sequence length="702" mass="80234">MAMFFYRSSPPETNLLWCTILYVTPTLIASSFLYFTYIFPSQKEKYIWWRTILIFGINLAIIVMVIWPGFIIKEVNIRSGQEKEIIFTTYYWFYFLYTLLFFSFGFLRLFIKYFRNKGIERSQIIYLATGYSLAANLAFATNLIMPWLGSFFLNWLGQVLTCIMVAFTTYAILKYRLMDIRIVVRKVAVYFLSAGFVYGVFYLMVWFYNKAFGSVYSNGAYLLGLLIAPLFVLLFAWLNSEIKIVANKYLFFSLYSHQETIAKLTDDLTNSIDLSKIVDSIVDSIKEAMQLDRAGILLIDQSGLVIKYKIAKVIGFNENNGISLVQDNFLTHYLQETKKPLVRDEIQIIAKDLKNIEEKQNFGQLSENMKHIEASLCLPMIISSKLIGIIVLGNKVSGDAYTKEDLELLITLSKQASIAIDNARLYKEVQDFNKTLQQKVDEQTSEIRQQKEKVERAFEIEKQAHEELKRVDEAKTQFMTLTQHHLKTPLTSMLGYLDLLIKNEYGKVSVKIKKVLGNLLLSTKNEIKMVNDILDVSGYQIGKEIINLESGVSMESMLEEIVNELDIQAKEKGIYLKIEKLENIPTVSIDKSKIRMALTNIIDNAVKYTTQGGVTISLKSENNKMLISIKDTGIGMSKNLIENLFNQIFHRGQGAQKLFATGKGIGLFLSGKVIEGHNGKIWAESDGECKGSVFYIELPINK</sequence>
<feature type="transmembrane region" description="Helical" evidence="10">
    <location>
        <begin position="220"/>
        <end position="238"/>
    </location>
</feature>
<keyword evidence="4" id="KW-0808">Transferase</keyword>
<evidence type="ECO:0000313" key="12">
    <source>
        <dbReference type="EMBL" id="OGZ89049.1"/>
    </source>
</evidence>
<name>A0A1G2JPK8_9BACT</name>
<proteinExistence type="predicted"/>
<dbReference type="GO" id="GO:0005524">
    <property type="term" value="F:ATP binding"/>
    <property type="evidence" value="ECO:0007669"/>
    <property type="project" value="UniProtKB-KW"/>
</dbReference>
<feature type="domain" description="Histidine kinase" evidence="11">
    <location>
        <begin position="481"/>
        <end position="702"/>
    </location>
</feature>
<dbReference type="Gene3D" id="3.30.565.10">
    <property type="entry name" value="Histidine kinase-like ATPase, C-terminal domain"/>
    <property type="match status" value="1"/>
</dbReference>
<dbReference type="PRINTS" id="PR00344">
    <property type="entry name" value="BCTRLSENSOR"/>
</dbReference>
<evidence type="ECO:0000256" key="5">
    <source>
        <dbReference type="ARBA" id="ARBA00022741"/>
    </source>
</evidence>
<feature type="transmembrane region" description="Helical" evidence="10">
    <location>
        <begin position="20"/>
        <end position="39"/>
    </location>
</feature>
<dbReference type="Pfam" id="PF00512">
    <property type="entry name" value="HisKA"/>
    <property type="match status" value="1"/>
</dbReference>
<dbReference type="PROSITE" id="PS50109">
    <property type="entry name" value="HIS_KIN"/>
    <property type="match status" value="1"/>
</dbReference>
<dbReference type="Pfam" id="PF16927">
    <property type="entry name" value="HisKA_7TM"/>
    <property type="match status" value="1"/>
</dbReference>
<dbReference type="SMART" id="SM00388">
    <property type="entry name" value="HisKA"/>
    <property type="match status" value="1"/>
</dbReference>
<evidence type="ECO:0000256" key="3">
    <source>
        <dbReference type="ARBA" id="ARBA00022553"/>
    </source>
</evidence>
<dbReference type="Gene3D" id="3.30.450.40">
    <property type="match status" value="1"/>
</dbReference>
<comment type="caution">
    <text evidence="12">The sequence shown here is derived from an EMBL/GenBank/DDBJ whole genome shotgun (WGS) entry which is preliminary data.</text>
</comment>
<organism evidence="12 13">
    <name type="scientific">Candidatus Staskawiczbacteria bacterium RIFOXYD1_FULL_32_13</name>
    <dbReference type="NCBI Taxonomy" id="1802234"/>
    <lineage>
        <taxon>Bacteria</taxon>
        <taxon>Candidatus Staskawicziibacteriota</taxon>
    </lineage>
</organism>
<dbReference type="GO" id="GO:0030295">
    <property type="term" value="F:protein kinase activator activity"/>
    <property type="evidence" value="ECO:0007669"/>
    <property type="project" value="TreeGrafter"/>
</dbReference>
<evidence type="ECO:0000256" key="1">
    <source>
        <dbReference type="ARBA" id="ARBA00000085"/>
    </source>
</evidence>
<dbReference type="InterPro" id="IPR050351">
    <property type="entry name" value="BphY/WalK/GraS-like"/>
</dbReference>
<dbReference type="InterPro" id="IPR003594">
    <property type="entry name" value="HATPase_dom"/>
</dbReference>
<dbReference type="FunFam" id="3.30.565.10:FF:000006">
    <property type="entry name" value="Sensor histidine kinase WalK"/>
    <property type="match status" value="1"/>
</dbReference>
<keyword evidence="5" id="KW-0547">Nucleotide-binding</keyword>
<dbReference type="PANTHER" id="PTHR42878:SF7">
    <property type="entry name" value="SENSOR HISTIDINE KINASE GLRK"/>
    <property type="match status" value="1"/>
</dbReference>
<gene>
    <name evidence="12" type="ORF">A2561_05365</name>
</gene>
<feature type="transmembrane region" description="Helical" evidence="10">
    <location>
        <begin position="123"/>
        <end position="149"/>
    </location>
</feature>
<dbReference type="InterPro" id="IPR031621">
    <property type="entry name" value="HisKA_7TM"/>
</dbReference>
<comment type="catalytic activity">
    <reaction evidence="1">
        <text>ATP + protein L-histidine = ADP + protein N-phospho-L-histidine.</text>
        <dbReference type="EC" id="2.7.13.3"/>
    </reaction>
</comment>
<dbReference type="EMBL" id="MHPU01000012">
    <property type="protein sequence ID" value="OGZ89049.1"/>
    <property type="molecule type" value="Genomic_DNA"/>
</dbReference>
<feature type="transmembrane region" description="Helical" evidence="10">
    <location>
        <begin position="155"/>
        <end position="175"/>
    </location>
</feature>
<dbReference type="Proteomes" id="UP000178935">
    <property type="component" value="Unassembled WGS sequence"/>
</dbReference>
<dbReference type="SUPFAM" id="SSF55781">
    <property type="entry name" value="GAF domain-like"/>
    <property type="match status" value="1"/>
</dbReference>
<evidence type="ECO:0000256" key="2">
    <source>
        <dbReference type="ARBA" id="ARBA00012438"/>
    </source>
</evidence>
<keyword evidence="8" id="KW-0902">Two-component regulatory system</keyword>
<evidence type="ECO:0000256" key="9">
    <source>
        <dbReference type="SAM" id="Coils"/>
    </source>
</evidence>
<evidence type="ECO:0000256" key="8">
    <source>
        <dbReference type="ARBA" id="ARBA00023012"/>
    </source>
</evidence>
<evidence type="ECO:0000256" key="10">
    <source>
        <dbReference type="SAM" id="Phobius"/>
    </source>
</evidence>
<dbReference type="SMART" id="SM00065">
    <property type="entry name" value="GAF"/>
    <property type="match status" value="1"/>
</dbReference>
<dbReference type="SUPFAM" id="SSF47384">
    <property type="entry name" value="Homodimeric domain of signal transducing histidine kinase"/>
    <property type="match status" value="1"/>
</dbReference>
<keyword evidence="10" id="KW-0472">Membrane</keyword>
<keyword evidence="10" id="KW-0812">Transmembrane</keyword>
<dbReference type="InterPro" id="IPR036097">
    <property type="entry name" value="HisK_dim/P_sf"/>
</dbReference>
<keyword evidence="7" id="KW-0067">ATP-binding</keyword>
<dbReference type="EC" id="2.7.13.3" evidence="2"/>
<dbReference type="Gene3D" id="1.10.287.130">
    <property type="match status" value="1"/>
</dbReference>
<feature type="transmembrane region" description="Helical" evidence="10">
    <location>
        <begin position="51"/>
        <end position="71"/>
    </location>
</feature>
<dbReference type="InterPro" id="IPR003018">
    <property type="entry name" value="GAF"/>
</dbReference>
<dbReference type="CDD" id="cd00082">
    <property type="entry name" value="HisKA"/>
    <property type="match status" value="1"/>
</dbReference>
<keyword evidence="10" id="KW-1133">Transmembrane helix</keyword>
<dbReference type="Pfam" id="PF01590">
    <property type="entry name" value="GAF"/>
    <property type="match status" value="1"/>
</dbReference>
<keyword evidence="6" id="KW-0418">Kinase</keyword>
<dbReference type="InterPro" id="IPR004358">
    <property type="entry name" value="Sig_transdc_His_kin-like_C"/>
</dbReference>
<evidence type="ECO:0000259" key="11">
    <source>
        <dbReference type="PROSITE" id="PS50109"/>
    </source>
</evidence>
<accession>A0A1G2JPK8</accession>
<reference evidence="12 13" key="1">
    <citation type="journal article" date="2016" name="Nat. Commun.">
        <title>Thousands of microbial genomes shed light on interconnected biogeochemical processes in an aquifer system.</title>
        <authorList>
            <person name="Anantharaman K."/>
            <person name="Brown C.T."/>
            <person name="Hug L.A."/>
            <person name="Sharon I."/>
            <person name="Castelle C.J."/>
            <person name="Probst A.J."/>
            <person name="Thomas B.C."/>
            <person name="Singh A."/>
            <person name="Wilkins M.J."/>
            <person name="Karaoz U."/>
            <person name="Brodie E.L."/>
            <person name="Williams K.H."/>
            <person name="Hubbard S.S."/>
            <person name="Banfield J.F."/>
        </authorList>
    </citation>
    <scope>NUCLEOTIDE SEQUENCE [LARGE SCALE GENOMIC DNA]</scope>
</reference>
<dbReference type="GO" id="GO:0000155">
    <property type="term" value="F:phosphorelay sensor kinase activity"/>
    <property type="evidence" value="ECO:0007669"/>
    <property type="project" value="InterPro"/>
</dbReference>
<dbReference type="SMART" id="SM00387">
    <property type="entry name" value="HATPase_c"/>
    <property type="match status" value="1"/>
</dbReference>
<evidence type="ECO:0000256" key="7">
    <source>
        <dbReference type="ARBA" id="ARBA00022840"/>
    </source>
</evidence>
<dbReference type="PANTHER" id="PTHR42878">
    <property type="entry name" value="TWO-COMPONENT HISTIDINE KINASE"/>
    <property type="match status" value="1"/>
</dbReference>
<evidence type="ECO:0000256" key="6">
    <source>
        <dbReference type="ARBA" id="ARBA00022777"/>
    </source>
</evidence>